<dbReference type="Proteomes" id="UP000218775">
    <property type="component" value="Unassembled WGS sequence"/>
</dbReference>
<dbReference type="EMBL" id="NVUK01000006">
    <property type="protein sequence ID" value="PCI78416.1"/>
    <property type="molecule type" value="Genomic_DNA"/>
</dbReference>
<reference evidence="2" key="1">
    <citation type="submission" date="2017-08" db="EMBL/GenBank/DDBJ databases">
        <title>A dynamic microbial community with high functional redundancy inhabits the cold, oxic subseafloor aquifer.</title>
        <authorList>
            <person name="Tully B.J."/>
            <person name="Wheat C.G."/>
            <person name="Glazer B.T."/>
            <person name="Huber J.A."/>
        </authorList>
    </citation>
    <scope>NUCLEOTIDE SEQUENCE [LARGE SCALE GENOMIC DNA]</scope>
</reference>
<comment type="caution">
    <text evidence="1">The sequence shown here is derived from an EMBL/GenBank/DDBJ whole genome shotgun (WGS) entry which is preliminary data.</text>
</comment>
<dbReference type="AlphaFoldDB" id="A0A2A4X7D5"/>
<protein>
    <submittedName>
        <fullName evidence="1">Uncharacterized protein</fullName>
    </submittedName>
</protein>
<gene>
    <name evidence="1" type="ORF">COB21_00870</name>
</gene>
<accession>A0A2A4X7D5</accession>
<organism evidence="1 2">
    <name type="scientific">Aerophobetes bacterium</name>
    <dbReference type="NCBI Taxonomy" id="2030807"/>
    <lineage>
        <taxon>Bacteria</taxon>
        <taxon>Candidatus Aerophobota</taxon>
    </lineage>
</organism>
<sequence length="176" mass="20106">MKRLMYLILCFFATSSLIFRPYLMALETPFEITALIEFVSVIRWEPGICTLYINPSEVDETANYSFPQPIVLQGFSSSPLGWKIALNSDYANINNEFLLVSEDRQHFLRYVFTSNQNAKGNYTATVYKHQDTVMERSEFASDHEIRTLYATLLGGQAKKVPGGYYTATVTASFYDQ</sequence>
<evidence type="ECO:0000313" key="1">
    <source>
        <dbReference type="EMBL" id="PCI78416.1"/>
    </source>
</evidence>
<evidence type="ECO:0000313" key="2">
    <source>
        <dbReference type="Proteomes" id="UP000218775"/>
    </source>
</evidence>
<proteinExistence type="predicted"/>
<name>A0A2A4X7D5_UNCAE</name>